<evidence type="ECO:0000313" key="13">
    <source>
        <dbReference type="Proteomes" id="UP001429100"/>
    </source>
</evidence>
<evidence type="ECO:0000313" key="11">
    <source>
        <dbReference type="EMBL" id="CUV05693.1"/>
    </source>
</evidence>
<evidence type="ECO:0000256" key="7">
    <source>
        <dbReference type="ARBA" id="ARBA00022691"/>
    </source>
</evidence>
<keyword evidence="8" id="KW-0699">rRNA-binding</keyword>
<dbReference type="Gene3D" id="3.40.1280.10">
    <property type="match status" value="1"/>
</dbReference>
<dbReference type="GO" id="GO:0032040">
    <property type="term" value="C:small-subunit processome"/>
    <property type="evidence" value="ECO:0007669"/>
    <property type="project" value="TreeGrafter"/>
</dbReference>
<keyword evidence="5" id="KW-0489">Methyltransferase</keyword>
<keyword evidence="4" id="KW-0698">rRNA processing</keyword>
<keyword evidence="6" id="KW-0808">Transferase</keyword>
<dbReference type="EMBL" id="JTAI01000020">
    <property type="protein sequence ID" value="PPS96297.1"/>
    <property type="molecule type" value="Genomic_DNA"/>
</dbReference>
<reference evidence="11" key="2">
    <citation type="submission" date="2015-08" db="EMBL/GenBank/DDBJ databases">
        <authorList>
            <person name="Babu N.S."/>
            <person name="Beckwith C.J."/>
            <person name="Beseler K.G."/>
            <person name="Brison A."/>
            <person name="Carone J.V."/>
            <person name="Caskin T.P."/>
            <person name="Diamond M."/>
            <person name="Durham M.E."/>
            <person name="Foxe J.M."/>
            <person name="Go M."/>
            <person name="Henderson B.A."/>
            <person name="Jones I.B."/>
            <person name="McGettigan J.A."/>
            <person name="Micheletti S.J."/>
            <person name="Nasrallah M.E."/>
            <person name="Ortiz D."/>
            <person name="Piller C.R."/>
            <person name="Privatt S.R."/>
            <person name="Schneider S.L."/>
            <person name="Sharp S."/>
            <person name="Smith T.C."/>
            <person name="Stanton J.D."/>
            <person name="Ullery H.E."/>
            <person name="Wilson R.J."/>
            <person name="Serrano M.G."/>
            <person name="Buck G."/>
            <person name="Lee V."/>
            <person name="Wang Y."/>
            <person name="Carvalho R."/>
            <person name="Voegtly L."/>
            <person name="Shi R."/>
            <person name="Duckworth R."/>
            <person name="Johnson A."/>
            <person name="Loviza R."/>
            <person name="Walstead R."/>
            <person name="Shah Z."/>
            <person name="Kiflezghi M."/>
            <person name="Wade K."/>
            <person name="Ball S.L."/>
            <person name="Bradley K.W."/>
            <person name="Asai D.J."/>
            <person name="Bowman C.A."/>
            <person name="Russell D.A."/>
            <person name="Pope W.H."/>
            <person name="Jacobs-Sera D."/>
            <person name="Hendrix R.W."/>
            <person name="Hatfull G.F."/>
        </authorList>
    </citation>
    <scope>NUCLEOTIDE SEQUENCE [LARGE SCALE GENOMIC DNA]</scope>
</reference>
<accession>A0A0S4TGL8</accession>
<dbReference type="Pfam" id="PF03587">
    <property type="entry name" value="EMG1"/>
    <property type="match status" value="1"/>
</dbReference>
<keyword evidence="13" id="KW-1185">Reference proteome</keyword>
<keyword evidence="9" id="KW-0694">RNA-binding</keyword>
<dbReference type="VEuPathDB" id="CryptoDB:Chro.40319"/>
<evidence type="ECO:0000256" key="1">
    <source>
        <dbReference type="ARBA" id="ARBA00004604"/>
    </source>
</evidence>
<comment type="subcellular location">
    <subcellularLocation>
        <location evidence="1">Nucleus</location>
        <location evidence="1">Nucleolus</location>
    </subcellularLocation>
</comment>
<proteinExistence type="inferred from homology"/>
<evidence type="ECO:0000256" key="4">
    <source>
        <dbReference type="ARBA" id="ARBA00022552"/>
    </source>
</evidence>
<evidence type="ECO:0000256" key="6">
    <source>
        <dbReference type="ARBA" id="ARBA00022679"/>
    </source>
</evidence>
<dbReference type="InterPro" id="IPR005304">
    <property type="entry name" value="Rbsml_bgen_MeTrfase_EMG1/NEP1"/>
</dbReference>
<dbReference type="GO" id="GO:0070037">
    <property type="term" value="F:rRNA (pseudouridine) methyltransferase activity"/>
    <property type="evidence" value="ECO:0007669"/>
    <property type="project" value="InterPro"/>
</dbReference>
<keyword evidence="3" id="KW-0690">Ribosome biogenesis</keyword>
<dbReference type="FunFam" id="3.40.1280.10:FF:000003">
    <property type="entry name" value="Ribosomal RNA small subunit methyltransferase"/>
    <property type="match status" value="1"/>
</dbReference>
<dbReference type="AlphaFoldDB" id="A0A0S4TGL8"/>
<gene>
    <name evidence="11" type="ORF">CHUDEA4_2840</name>
    <name evidence="12" type="ORF">GY17_00001754</name>
</gene>
<evidence type="ECO:0000256" key="10">
    <source>
        <dbReference type="ARBA" id="ARBA00023242"/>
    </source>
</evidence>
<dbReference type="GO" id="GO:0070475">
    <property type="term" value="P:rRNA base methylation"/>
    <property type="evidence" value="ECO:0007669"/>
    <property type="project" value="InterPro"/>
</dbReference>
<reference evidence="12 13" key="3">
    <citation type="submission" date="2017-10" db="EMBL/GenBank/DDBJ databases">
        <title>Consistent, comparative and evidence-based genome annotation and re-annotation for the closely-related species, Cryptosporidium parvum, C. hominis and C. tyzzeri.</title>
        <authorList>
            <person name="Baptista R.P."/>
            <person name="Li Y."/>
            <person name="Sateriale A."/>
            <person name="Striepen B."/>
            <person name="Kissinger J.C."/>
        </authorList>
    </citation>
    <scope>NUCLEOTIDE SEQUENCE [LARGE SCALE GENOMIC DNA]</scope>
    <source>
        <strain evidence="12">30976</strain>
    </source>
</reference>
<organism evidence="11">
    <name type="scientific">Cryptosporidium hominis</name>
    <dbReference type="NCBI Taxonomy" id="237895"/>
    <lineage>
        <taxon>Eukaryota</taxon>
        <taxon>Sar</taxon>
        <taxon>Alveolata</taxon>
        <taxon>Apicomplexa</taxon>
        <taxon>Conoidasida</taxon>
        <taxon>Coccidia</taxon>
        <taxon>Eucoccidiorida</taxon>
        <taxon>Eimeriorina</taxon>
        <taxon>Cryptosporidiidae</taxon>
        <taxon>Cryptosporidium</taxon>
    </lineage>
</organism>
<dbReference type="Proteomes" id="UP000199752">
    <property type="component" value="Chromosome 4"/>
</dbReference>
<dbReference type="PANTHER" id="PTHR12636:SF5">
    <property type="entry name" value="RIBOSOMAL RNA SMALL SUBUNIT METHYLTRANSFERASE NEP1"/>
    <property type="match status" value="1"/>
</dbReference>
<dbReference type="SUPFAM" id="SSF75217">
    <property type="entry name" value="alpha/beta knot"/>
    <property type="match status" value="1"/>
</dbReference>
<reference evidence="12 13" key="1">
    <citation type="submission" date="2014-11" db="EMBL/GenBank/DDBJ databases">
        <title>Comparative genomic analysis of Cryptosporidium hominis reveals occurrence of genetic recombination in virulent subtypes.</title>
        <authorList>
            <person name="Guo Y."/>
            <person name="Tang K."/>
            <person name="Frace M."/>
            <person name="Li N."/>
            <person name="Roellig D.M."/>
            <person name="Sammons S."/>
            <person name="Knipe K."/>
            <person name="Rowe L."/>
            <person name="Feng Y."/>
            <person name="Xiao L."/>
        </authorList>
    </citation>
    <scope>NUCLEOTIDE SEQUENCE [LARGE SCALE GENOMIC DNA]</scope>
    <source>
        <strain evidence="12">30976</strain>
    </source>
</reference>
<evidence type="ECO:0000256" key="5">
    <source>
        <dbReference type="ARBA" id="ARBA00022603"/>
    </source>
</evidence>
<dbReference type="Proteomes" id="UP001429100">
    <property type="component" value="Unassembled WGS sequence"/>
</dbReference>
<dbReference type="InterPro" id="IPR029026">
    <property type="entry name" value="tRNA_m1G_MTases_N"/>
</dbReference>
<keyword evidence="7" id="KW-0949">S-adenosyl-L-methionine</keyword>
<evidence type="ECO:0000256" key="9">
    <source>
        <dbReference type="ARBA" id="ARBA00022884"/>
    </source>
</evidence>
<comment type="similarity">
    <text evidence="2">Belongs to the class IV-like SAM-binding methyltransferase superfamily. RNA methyltransferase NEP1 family.</text>
</comment>
<sequence length="246" mass="27938">MNSNIINVPKDLSEWKDKERVFILLDRAFLELYEKKDKSLELLNGIDHPKKKIEEYCSLYSSKIFSKEEMILNIRPDILHQCLLSLLDSPLNKSGRLLVYIRTMSNVLIEVNPQLSVPRSFKEFSSLMVNLLVKRKITAVNGNTSLMRIVKNDIDKILPVGGKKYGLSLNGTQKSIKALINELYSSEDSKIRNSSVTFVVGAVAYGDPIQSCDFIEEIISISSYPLSAALCCSKICNEFEYLWKIC</sequence>
<keyword evidence="10" id="KW-0539">Nucleus</keyword>
<name>A0A0S4TGL8_CRYHO</name>
<evidence type="ECO:0000256" key="2">
    <source>
        <dbReference type="ARBA" id="ARBA00008115"/>
    </source>
</evidence>
<evidence type="ECO:0000256" key="8">
    <source>
        <dbReference type="ARBA" id="ARBA00022730"/>
    </source>
</evidence>
<dbReference type="VEuPathDB" id="CryptoDB:ChTU502y2012_391g0070"/>
<dbReference type="GO" id="GO:0019843">
    <property type="term" value="F:rRNA binding"/>
    <property type="evidence" value="ECO:0007669"/>
    <property type="project" value="UniProtKB-KW"/>
</dbReference>
<dbReference type="InterPro" id="IPR029028">
    <property type="entry name" value="Alpha/beta_knot_MTases"/>
</dbReference>
<evidence type="ECO:0000313" key="12">
    <source>
        <dbReference type="EMBL" id="PPS96297.1"/>
    </source>
</evidence>
<evidence type="ECO:0000256" key="3">
    <source>
        <dbReference type="ARBA" id="ARBA00022517"/>
    </source>
</evidence>
<dbReference type="EMBL" id="LN877950">
    <property type="protein sequence ID" value="CUV05693.1"/>
    <property type="molecule type" value="Genomic_DNA"/>
</dbReference>
<dbReference type="PANTHER" id="PTHR12636">
    <property type="entry name" value="NEP1/MRA1"/>
    <property type="match status" value="1"/>
</dbReference>
<dbReference type="VEuPathDB" id="CryptoDB:GY17_00001754"/>
<dbReference type="CDD" id="cd18088">
    <property type="entry name" value="Nep1-like"/>
    <property type="match status" value="1"/>
</dbReference>
<dbReference type="VEuPathDB" id="CryptoDB:CHUDEA4_2840"/>
<protein>
    <recommendedName>
        <fullName evidence="14">Ribosomal RNA small subunit methyltransferase NEP1</fullName>
    </recommendedName>
</protein>
<evidence type="ECO:0008006" key="14">
    <source>
        <dbReference type="Google" id="ProtNLM"/>
    </source>
</evidence>